<evidence type="ECO:0000256" key="5">
    <source>
        <dbReference type="ARBA" id="ARBA00023004"/>
    </source>
</evidence>
<evidence type="ECO:0000256" key="4">
    <source>
        <dbReference type="ARBA" id="ARBA00023002"/>
    </source>
</evidence>
<dbReference type="FunFam" id="1.10.630.10:FF:000018">
    <property type="entry name" value="Cytochrome P450 monooxygenase"/>
    <property type="match status" value="1"/>
</dbReference>
<protein>
    <submittedName>
        <fullName evidence="8">Cytochrome P450</fullName>
    </submittedName>
</protein>
<evidence type="ECO:0000313" key="9">
    <source>
        <dbReference type="Proteomes" id="UP000635245"/>
    </source>
</evidence>
<keyword evidence="2 7" id="KW-0349">Heme</keyword>
<dbReference type="Pfam" id="PF00067">
    <property type="entry name" value="p450"/>
    <property type="match status" value="1"/>
</dbReference>
<dbReference type="RefSeq" id="WP_200326272.1">
    <property type="nucleotide sequence ID" value="NZ_JAENJH010000018.1"/>
</dbReference>
<comment type="similarity">
    <text evidence="1 7">Belongs to the cytochrome P450 family.</text>
</comment>
<keyword evidence="6 7" id="KW-0503">Monooxygenase</keyword>
<proteinExistence type="inferred from homology"/>
<dbReference type="PROSITE" id="PS00086">
    <property type="entry name" value="CYTOCHROME_P450"/>
    <property type="match status" value="1"/>
</dbReference>
<evidence type="ECO:0000256" key="2">
    <source>
        <dbReference type="ARBA" id="ARBA00022617"/>
    </source>
</evidence>
<evidence type="ECO:0000256" key="3">
    <source>
        <dbReference type="ARBA" id="ARBA00022723"/>
    </source>
</evidence>
<dbReference type="AlphaFoldDB" id="A0A934V9J2"/>
<dbReference type="InterPro" id="IPR017972">
    <property type="entry name" value="Cyt_P450_CS"/>
</dbReference>
<evidence type="ECO:0000256" key="6">
    <source>
        <dbReference type="ARBA" id="ARBA00023033"/>
    </source>
</evidence>
<dbReference type="PANTHER" id="PTHR46696">
    <property type="entry name" value="P450, PUTATIVE (EUROFUNG)-RELATED"/>
    <property type="match status" value="1"/>
</dbReference>
<dbReference type="GO" id="GO:0004497">
    <property type="term" value="F:monooxygenase activity"/>
    <property type="evidence" value="ECO:0007669"/>
    <property type="project" value="UniProtKB-KW"/>
</dbReference>
<organism evidence="8 9">
    <name type="scientific">Prauserella cavernicola</name>
    <dbReference type="NCBI Taxonomy" id="2800127"/>
    <lineage>
        <taxon>Bacteria</taxon>
        <taxon>Bacillati</taxon>
        <taxon>Actinomycetota</taxon>
        <taxon>Actinomycetes</taxon>
        <taxon>Pseudonocardiales</taxon>
        <taxon>Pseudonocardiaceae</taxon>
        <taxon>Prauserella</taxon>
    </lineage>
</organism>
<keyword evidence="5 7" id="KW-0408">Iron</keyword>
<dbReference type="Gene3D" id="1.10.630.10">
    <property type="entry name" value="Cytochrome P450"/>
    <property type="match status" value="1"/>
</dbReference>
<dbReference type="GO" id="GO:0016705">
    <property type="term" value="F:oxidoreductase activity, acting on paired donors, with incorporation or reduction of molecular oxygen"/>
    <property type="evidence" value="ECO:0007669"/>
    <property type="project" value="InterPro"/>
</dbReference>
<dbReference type="PRINTS" id="PR00359">
    <property type="entry name" value="BP450"/>
</dbReference>
<gene>
    <name evidence="8" type="ORF">JHE00_34160</name>
</gene>
<comment type="caution">
    <text evidence="8">The sequence shown here is derived from an EMBL/GenBank/DDBJ whole genome shotgun (WGS) entry which is preliminary data.</text>
</comment>
<name>A0A934V9J2_9PSEU</name>
<dbReference type="EMBL" id="JAENJH010000018">
    <property type="protein sequence ID" value="MBK1789400.1"/>
    <property type="molecule type" value="Genomic_DNA"/>
</dbReference>
<dbReference type="InterPro" id="IPR001128">
    <property type="entry name" value="Cyt_P450"/>
</dbReference>
<accession>A0A934V9J2</accession>
<dbReference type="PANTHER" id="PTHR46696:SF1">
    <property type="entry name" value="CYTOCHROME P450 YJIB-RELATED"/>
    <property type="match status" value="1"/>
</dbReference>
<keyword evidence="9" id="KW-1185">Reference proteome</keyword>
<dbReference type="CDD" id="cd11030">
    <property type="entry name" value="CYP105-like"/>
    <property type="match status" value="1"/>
</dbReference>
<dbReference type="PRINTS" id="PR00385">
    <property type="entry name" value="P450"/>
</dbReference>
<dbReference type="InterPro" id="IPR036396">
    <property type="entry name" value="Cyt_P450_sf"/>
</dbReference>
<sequence>MSSPAGARPLPLPREQECPFGPAPEIAELREHSPVVRVACPTGIDAWLVTRYADVREVLADSERFSSRSGMGGHLLANQPPDAPVEEGDFHRMDGQEYLRFRRVMAPAITTVKRTELFRPVVQRTVDELLDELAAESGPVDLHARFANPLTSSVIAELLDIPHADRDLFGDLARALFDGTTDVDDLDSVRLPLFGYLYELVAGRIREPGDDVISVMAAKSQASERPFTELELTKVAAGMLAAGFDTTAASITHGLLALLRHPDQYALLRDDPDLAPGAADEILRLLSGGSGLLRVATVDTEIAGTPIAAGDYVVAAAQAANHDPARFADPGRLDLTRASSAHLGFGHGPHQCPGMHVARLELAAVLATVPRRIPSLRLAVPFAEIEYREDTSVYGPLGLPVTWDEIQPA</sequence>
<evidence type="ECO:0000256" key="7">
    <source>
        <dbReference type="RuleBase" id="RU000461"/>
    </source>
</evidence>
<dbReference type="GO" id="GO:0020037">
    <property type="term" value="F:heme binding"/>
    <property type="evidence" value="ECO:0007669"/>
    <property type="project" value="InterPro"/>
</dbReference>
<dbReference type="InterPro" id="IPR002397">
    <property type="entry name" value="Cyt_P450_B"/>
</dbReference>
<reference evidence="8" key="1">
    <citation type="submission" date="2020-12" db="EMBL/GenBank/DDBJ databases">
        <title>Prauserella sp. ASG 168, a novel actinomycete isolated from cave rock.</title>
        <authorList>
            <person name="Suriyachadkun C."/>
        </authorList>
    </citation>
    <scope>NUCLEOTIDE SEQUENCE</scope>
    <source>
        <strain evidence="8">ASG 168</strain>
    </source>
</reference>
<keyword evidence="3 7" id="KW-0479">Metal-binding</keyword>
<evidence type="ECO:0000313" key="8">
    <source>
        <dbReference type="EMBL" id="MBK1789400.1"/>
    </source>
</evidence>
<keyword evidence="4 7" id="KW-0560">Oxidoreductase</keyword>
<dbReference type="Proteomes" id="UP000635245">
    <property type="component" value="Unassembled WGS sequence"/>
</dbReference>
<dbReference type="GO" id="GO:0005506">
    <property type="term" value="F:iron ion binding"/>
    <property type="evidence" value="ECO:0007669"/>
    <property type="project" value="InterPro"/>
</dbReference>
<dbReference type="SUPFAM" id="SSF48264">
    <property type="entry name" value="Cytochrome P450"/>
    <property type="match status" value="1"/>
</dbReference>
<evidence type="ECO:0000256" key="1">
    <source>
        <dbReference type="ARBA" id="ARBA00010617"/>
    </source>
</evidence>